<comment type="caution">
    <text evidence="2">The sequence shown here is derived from an EMBL/GenBank/DDBJ whole genome shotgun (WGS) entry which is preliminary data.</text>
</comment>
<sequence>MHTAEQESRNHNHYYIGAEHLLVALLEERDQAVMQRLERDGIDIGDVHAAVRRALGTGEDRSWEGVLVTPRVKEIVRVAHEVSEGGEIAPLHLLEALRREGGSRAAQILRLAAPSTDQPERS</sequence>
<dbReference type="InterPro" id="IPR004176">
    <property type="entry name" value="Clp_R_N"/>
</dbReference>
<evidence type="ECO:0000259" key="1">
    <source>
        <dbReference type="PROSITE" id="PS51903"/>
    </source>
</evidence>
<proteinExistence type="predicted"/>
<dbReference type="SUPFAM" id="SSF81923">
    <property type="entry name" value="Double Clp-N motif"/>
    <property type="match status" value="1"/>
</dbReference>
<dbReference type="EMBL" id="CABL01000006">
    <property type="protein sequence ID" value="CBH75209.1"/>
    <property type="molecule type" value="Genomic_DNA"/>
</dbReference>
<gene>
    <name evidence="2" type="ORF">CARN1_1534</name>
</gene>
<dbReference type="PROSITE" id="PS51903">
    <property type="entry name" value="CLP_R"/>
    <property type="match status" value="1"/>
</dbReference>
<dbReference type="AlphaFoldDB" id="E6PFH3"/>
<evidence type="ECO:0000313" key="2">
    <source>
        <dbReference type="EMBL" id="CBH75209.1"/>
    </source>
</evidence>
<accession>E6PFH3</accession>
<name>E6PFH3_9ZZZZ</name>
<feature type="domain" description="Clp R" evidence="1">
    <location>
        <begin position="1"/>
        <end position="122"/>
    </location>
</feature>
<dbReference type="Gene3D" id="1.10.1780.10">
    <property type="entry name" value="Clp, N-terminal domain"/>
    <property type="match status" value="1"/>
</dbReference>
<reference evidence="2" key="1">
    <citation type="submission" date="2009-10" db="EMBL/GenBank/DDBJ databases">
        <title>Diversity of trophic interactions inside an arsenic-rich microbial ecosystem.</title>
        <authorList>
            <person name="Bertin P.N."/>
            <person name="Heinrich-Salmeron A."/>
            <person name="Pelletier E."/>
            <person name="Goulhen-Chollet F."/>
            <person name="Arsene-Ploetze F."/>
            <person name="Gallien S."/>
            <person name="Calteau A."/>
            <person name="Vallenet D."/>
            <person name="Casiot C."/>
            <person name="Chane-Woon-Ming B."/>
            <person name="Giloteaux L."/>
            <person name="Barakat M."/>
            <person name="Bonnefoy V."/>
            <person name="Bruneel O."/>
            <person name="Chandler M."/>
            <person name="Cleiss J."/>
            <person name="Duran R."/>
            <person name="Elbaz-Poulichet F."/>
            <person name="Fonknechten N."/>
            <person name="Lauga B."/>
            <person name="Mornico D."/>
            <person name="Ortet P."/>
            <person name="Schaeffer C."/>
            <person name="Siguier P."/>
            <person name="Alexander Thil Smith A."/>
            <person name="Van Dorsselaer A."/>
            <person name="Weissenbach J."/>
            <person name="Medigue C."/>
            <person name="Le Paslier D."/>
        </authorList>
    </citation>
    <scope>NUCLEOTIDE SEQUENCE</scope>
</reference>
<dbReference type="InterPro" id="IPR036628">
    <property type="entry name" value="Clp_N_dom_sf"/>
</dbReference>
<organism evidence="2">
    <name type="scientific">mine drainage metagenome</name>
    <dbReference type="NCBI Taxonomy" id="410659"/>
    <lineage>
        <taxon>unclassified sequences</taxon>
        <taxon>metagenomes</taxon>
        <taxon>ecological metagenomes</taxon>
    </lineage>
</organism>
<dbReference type="Pfam" id="PF02861">
    <property type="entry name" value="Clp_N"/>
    <property type="match status" value="1"/>
</dbReference>
<protein>
    <recommendedName>
        <fullName evidence="1">Clp R domain-containing protein</fullName>
    </recommendedName>
</protein>